<feature type="compositionally biased region" description="Low complexity" evidence="4">
    <location>
        <begin position="1194"/>
        <end position="1207"/>
    </location>
</feature>
<keyword evidence="2" id="KW-0677">Repeat</keyword>
<gene>
    <name evidence="6" type="ORF">CcCBS67573_g08097</name>
</gene>
<dbReference type="STRING" id="246404.A0A507EN66"/>
<dbReference type="InterPro" id="IPR036612">
    <property type="entry name" value="KH_dom_type_1_sf"/>
</dbReference>
<organism evidence="6 7">
    <name type="scientific">Chytriomyces confervae</name>
    <dbReference type="NCBI Taxonomy" id="246404"/>
    <lineage>
        <taxon>Eukaryota</taxon>
        <taxon>Fungi</taxon>
        <taxon>Fungi incertae sedis</taxon>
        <taxon>Chytridiomycota</taxon>
        <taxon>Chytridiomycota incertae sedis</taxon>
        <taxon>Chytridiomycetes</taxon>
        <taxon>Chytridiales</taxon>
        <taxon>Chytriomycetaceae</taxon>
        <taxon>Chytriomyces</taxon>
    </lineage>
</organism>
<evidence type="ECO:0000256" key="2">
    <source>
        <dbReference type="ARBA" id="ARBA00022737"/>
    </source>
</evidence>
<name>A0A507EN66_9FUNG</name>
<feature type="region of interest" description="Disordered" evidence="4">
    <location>
        <begin position="1269"/>
        <end position="1377"/>
    </location>
</feature>
<dbReference type="SUPFAM" id="SSF54791">
    <property type="entry name" value="Eukaryotic type KH-domain (KH-domain type I)"/>
    <property type="match status" value="3"/>
</dbReference>
<dbReference type="GO" id="GO:0005737">
    <property type="term" value="C:cytoplasm"/>
    <property type="evidence" value="ECO:0007669"/>
    <property type="project" value="TreeGrafter"/>
</dbReference>
<dbReference type="SUPFAM" id="SSF47769">
    <property type="entry name" value="SAM/Pointed domain"/>
    <property type="match status" value="1"/>
</dbReference>
<dbReference type="InterPro" id="IPR013761">
    <property type="entry name" value="SAM/pointed_sf"/>
</dbReference>
<dbReference type="InterPro" id="IPR056553">
    <property type="entry name" value="KH_Mug60-KHD4"/>
</dbReference>
<dbReference type="CDD" id="cd22453">
    <property type="entry name" value="KH-I_MUG60_like"/>
    <property type="match status" value="1"/>
</dbReference>
<dbReference type="SMART" id="SM00322">
    <property type="entry name" value="KH"/>
    <property type="match status" value="5"/>
</dbReference>
<feature type="region of interest" description="Disordered" evidence="4">
    <location>
        <begin position="134"/>
        <end position="196"/>
    </location>
</feature>
<proteinExistence type="inferred from homology"/>
<evidence type="ECO:0000256" key="1">
    <source>
        <dbReference type="ARBA" id="ARBA00007662"/>
    </source>
</evidence>
<dbReference type="InterPro" id="IPR004087">
    <property type="entry name" value="KH_dom"/>
</dbReference>
<reference evidence="6 7" key="1">
    <citation type="journal article" date="2019" name="Sci. Rep.">
        <title>Comparative genomics of chytrid fungi reveal insights into the obligate biotrophic and pathogenic lifestyle of Synchytrium endobioticum.</title>
        <authorList>
            <person name="van de Vossenberg B.T.L.H."/>
            <person name="Warris S."/>
            <person name="Nguyen H.D.T."/>
            <person name="van Gent-Pelzer M.P.E."/>
            <person name="Joly D.L."/>
            <person name="van de Geest H.C."/>
            <person name="Bonants P.J.M."/>
            <person name="Smith D.S."/>
            <person name="Levesque C.A."/>
            <person name="van der Lee T.A.J."/>
        </authorList>
    </citation>
    <scope>NUCLEOTIDE SEQUENCE [LARGE SCALE GENOMIC DNA]</scope>
    <source>
        <strain evidence="6 7">CBS 675.73</strain>
    </source>
</reference>
<feature type="compositionally biased region" description="Polar residues" evidence="4">
    <location>
        <begin position="1269"/>
        <end position="1279"/>
    </location>
</feature>
<dbReference type="InterPro" id="IPR001660">
    <property type="entry name" value="SAM"/>
</dbReference>
<dbReference type="PANTHER" id="PTHR10627">
    <property type="entry name" value="SCP160"/>
    <property type="match status" value="1"/>
</dbReference>
<dbReference type="InterPro" id="IPR004088">
    <property type="entry name" value="KH_dom_type_1"/>
</dbReference>
<dbReference type="Pfam" id="PF00013">
    <property type="entry name" value="KH_1"/>
    <property type="match status" value="2"/>
</dbReference>
<dbReference type="Pfam" id="PF24563">
    <property type="entry name" value="KH_Mug60-KHD4"/>
    <property type="match status" value="1"/>
</dbReference>
<dbReference type="Proteomes" id="UP000320333">
    <property type="component" value="Unassembled WGS sequence"/>
</dbReference>
<keyword evidence="3" id="KW-0694">RNA-binding</keyword>
<evidence type="ECO:0000259" key="5">
    <source>
        <dbReference type="PROSITE" id="PS50105"/>
    </source>
</evidence>
<sequence>MDSASTCFSMCVVTYDGLDQSTTQTLARTTTAVQRLVSSLSPALAPRVSLRPPEPLVTHTHGRFEVNYACAVAGAGDAVSAARTLLLAANPTTTTVTLKTNKRLILNHNDEMKPFVKSKLDSIMAASNTQITCQESSSSLGGAHLPPPSPTPSQSSNGSTANQLQMQQQQQQPQQHLSTPQQQQQQHHANQNTLLPDRMDVEIMGPWCDIEMKARLQTLIFLDELNGFTCKTIELAFESYPIVTGRKRAVLNRIMEDSGGANIYLPNSLAACVAASVKPLSSHASAPAGENEFEENVTNFIHITGPAAIVDVAISKIQHLLVTKKQSLIRKQIRLIRRKIDWLITSKRDQVRKIMYDNGVHLEIPPLGSSSSTVHVFGDNTIYIERAIRALMELVCEFYIATVQVDPSAPTSALSNTKTSLPRICQTARCEIITNNQGLEIYGTEFAVKTAVRLICELGFLNSHIREIKFRLELPLEHKEFINGKKSGKINKITKSCGCNIVFHEDLNEYNMVIDVMHQAYASAIEGLKMLEDELPAEMSFFIPETYHKRIIGVGGKNIQRIMKKYGVYVKFSNAEEFALLGGYHENKDNVIARTPAKNSDALDLLKEAVFEVVGFQSDVNVSLSIPRVLHRSVKGQHGLVVSGIERGYGCKIVWPDKESGSDDIKVVGQEMAVLQAKAELLNLVPDVNSFPIPYSSQAISEIQSDEFQHSVKDALQLEIGAEIYINTPDSQSVAIIEDSPPIGSGTSAASSLSNSASAAGAKSGVSAADLEITFIVYSRRGSGTFEAVKNRVFEYFEAKQVSIKRVSKPDVAASFAKLSPPKTYDSFQHFNSKLLSSVASAGGAEYSYNNSYSLFEPSTPGSGVPGSASVGSGNAMFNPPNLKNVFESAGGVSTHAQNNNMPPRIQTSATTASTLHHYPLQQRSQAFAPMSAGVGMNLHSPFGPPMSSMAMDTRPWPQSAHPSSSFAHVGSGSGLVSSGMISSGGANQVDVFGGGMFAHSDFSPAGVPGSAFVGGPRSALPVGATGASVDGQFMFGGDGGGDGSPMLAEQFSGMQLNRTLAVGSGNNTAPEEKRNMSISKLSIGESEADNENVTFGAEVIWQLLYMDSNQTNQLDVFLTSLDLASHIASFKTQAIDFNTLLAFNDADLIKVGLKAFGARRRVMNAIRRFNQEKFARNSNQQFASSIQNTGSSRQQPQQRQQEQPVPLSPLQHHMHLQQQPPHLGGHTNFLYNMHTASHAQHQQQQLAQPQHQLLTPSSTMFDFTILQQGGPQQHSPTQKPLLPPPGLVMPPQQQGGGHGVPPIPSTAAFHTQYQQQYPHLGGGGGMHLSSGQPQQPQVGGLMPQHQLPSPAGPSSPVMGSYSNAARGGGNSGSGPQ</sequence>
<feature type="compositionally biased region" description="Low complexity" evidence="4">
    <location>
        <begin position="152"/>
        <end position="194"/>
    </location>
</feature>
<feature type="domain" description="SAM" evidence="5">
    <location>
        <begin position="1110"/>
        <end position="1173"/>
    </location>
</feature>
<protein>
    <recommendedName>
        <fullName evidence="5">SAM domain-containing protein</fullName>
    </recommendedName>
</protein>
<dbReference type="PROSITE" id="PS50105">
    <property type="entry name" value="SAM_DOMAIN"/>
    <property type="match status" value="1"/>
</dbReference>
<dbReference type="PANTHER" id="PTHR10627:SF76">
    <property type="entry name" value="KH DOMAIN-CONTAINING PROTEIN YLL032C"/>
    <property type="match status" value="1"/>
</dbReference>
<comment type="similarity">
    <text evidence="1">Belongs to the BicC family.</text>
</comment>
<evidence type="ECO:0000256" key="4">
    <source>
        <dbReference type="SAM" id="MobiDB-lite"/>
    </source>
</evidence>
<comment type="caution">
    <text evidence="6">The sequence shown here is derived from an EMBL/GenBank/DDBJ whole genome shotgun (WGS) entry which is preliminary data.</text>
</comment>
<dbReference type="Gene3D" id="3.30.1370.10">
    <property type="entry name" value="K Homology domain, type 1"/>
    <property type="match status" value="3"/>
</dbReference>
<dbReference type="OrthoDB" id="271862at2759"/>
<feature type="compositionally biased region" description="Gly residues" evidence="4">
    <location>
        <begin position="1367"/>
        <end position="1377"/>
    </location>
</feature>
<evidence type="ECO:0000313" key="7">
    <source>
        <dbReference type="Proteomes" id="UP000320333"/>
    </source>
</evidence>
<feature type="region of interest" description="Disordered" evidence="4">
    <location>
        <begin position="1185"/>
        <end position="1207"/>
    </location>
</feature>
<dbReference type="Pfam" id="PF00536">
    <property type="entry name" value="SAM_1"/>
    <property type="match status" value="1"/>
</dbReference>
<dbReference type="EMBL" id="QEAP01000484">
    <property type="protein sequence ID" value="TPX65523.1"/>
    <property type="molecule type" value="Genomic_DNA"/>
</dbReference>
<dbReference type="PROSITE" id="PS50084">
    <property type="entry name" value="KH_TYPE_1"/>
    <property type="match status" value="2"/>
</dbReference>
<evidence type="ECO:0000256" key="3">
    <source>
        <dbReference type="PROSITE-ProRule" id="PRU00117"/>
    </source>
</evidence>
<evidence type="ECO:0000313" key="6">
    <source>
        <dbReference type="EMBL" id="TPX65523.1"/>
    </source>
</evidence>
<accession>A0A507EN66</accession>
<dbReference type="CDD" id="cd00105">
    <property type="entry name" value="KH-I"/>
    <property type="match status" value="1"/>
</dbReference>
<dbReference type="Gene3D" id="1.10.150.50">
    <property type="entry name" value="Transcription Factor, Ets-1"/>
    <property type="match status" value="1"/>
</dbReference>
<feature type="region of interest" description="Disordered" evidence="4">
    <location>
        <begin position="946"/>
        <end position="970"/>
    </location>
</feature>
<feature type="compositionally biased region" description="Low complexity" evidence="4">
    <location>
        <begin position="1328"/>
        <end position="1345"/>
    </location>
</feature>
<keyword evidence="7" id="KW-1185">Reference proteome</keyword>
<dbReference type="GO" id="GO:0003729">
    <property type="term" value="F:mRNA binding"/>
    <property type="evidence" value="ECO:0007669"/>
    <property type="project" value="TreeGrafter"/>
</dbReference>